<feature type="compositionally biased region" description="Basic residues" evidence="1">
    <location>
        <begin position="301"/>
        <end position="312"/>
    </location>
</feature>
<dbReference type="Proteomes" id="UP000245956">
    <property type="component" value="Unassembled WGS sequence"/>
</dbReference>
<sequence>MEAPGLADAAIIISNARQLRDGLVPHPLTVGGPYYAREIMAMDLSDMTQHPQAGKRMSDWASSATHCTTTFDDFDDRTAYSMSTAPPRRGPAVQYQYDQRPDVPEPAYAWSQSWSEANVAATDPGVDMLLRGFPCEFRNLSHCFLEFAFDQVELWIQHVADGHLGHRFPRESRCWFCDMKFVAETNRRDKKSGVFRERMYHIAEHLYKGVTAASIRPDFPLLDHLWEYRIIDDAAFQRGKGQSERIPMPRDMTFGPVPTAPPRGEIYPEERRGRHRPKGTTHHRDRVGPTNGGGGGVKAPHAIRLHPRRRRRDGPWPDGKAAKGLIGR</sequence>
<feature type="compositionally biased region" description="Basic residues" evidence="1">
    <location>
        <begin position="273"/>
        <end position="285"/>
    </location>
</feature>
<name>A0A2U3DTJ1_PURLI</name>
<comment type="caution">
    <text evidence="2">The sequence shown here is derived from an EMBL/GenBank/DDBJ whole genome shotgun (WGS) entry which is preliminary data.</text>
</comment>
<evidence type="ECO:0000313" key="2">
    <source>
        <dbReference type="EMBL" id="PWI65566.1"/>
    </source>
</evidence>
<dbReference type="AlphaFoldDB" id="A0A2U3DTJ1"/>
<reference evidence="2 3" key="1">
    <citation type="journal article" date="2016" name="Front. Microbiol.">
        <title>Genome and transcriptome sequences reveal the specific parasitism of the nematophagous Purpureocillium lilacinum 36-1.</title>
        <authorList>
            <person name="Xie J."/>
            <person name="Li S."/>
            <person name="Mo C."/>
            <person name="Xiao X."/>
            <person name="Peng D."/>
            <person name="Wang G."/>
            <person name="Xiao Y."/>
        </authorList>
    </citation>
    <scope>NUCLEOTIDE SEQUENCE [LARGE SCALE GENOMIC DNA]</scope>
    <source>
        <strain evidence="2 3">36-1</strain>
    </source>
</reference>
<dbReference type="EMBL" id="LCWV01000032">
    <property type="protein sequence ID" value="PWI65566.1"/>
    <property type="molecule type" value="Genomic_DNA"/>
</dbReference>
<feature type="region of interest" description="Disordered" evidence="1">
    <location>
        <begin position="240"/>
        <end position="328"/>
    </location>
</feature>
<evidence type="ECO:0000256" key="1">
    <source>
        <dbReference type="SAM" id="MobiDB-lite"/>
    </source>
</evidence>
<accession>A0A2U3DTJ1</accession>
<evidence type="ECO:0000313" key="3">
    <source>
        <dbReference type="Proteomes" id="UP000245956"/>
    </source>
</evidence>
<gene>
    <name evidence="2" type="ORF">PCL_06985</name>
</gene>
<proteinExistence type="predicted"/>
<organism evidence="2 3">
    <name type="scientific">Purpureocillium lilacinum</name>
    <name type="common">Paecilomyces lilacinus</name>
    <dbReference type="NCBI Taxonomy" id="33203"/>
    <lineage>
        <taxon>Eukaryota</taxon>
        <taxon>Fungi</taxon>
        <taxon>Dikarya</taxon>
        <taxon>Ascomycota</taxon>
        <taxon>Pezizomycotina</taxon>
        <taxon>Sordariomycetes</taxon>
        <taxon>Hypocreomycetidae</taxon>
        <taxon>Hypocreales</taxon>
        <taxon>Ophiocordycipitaceae</taxon>
        <taxon>Purpureocillium</taxon>
    </lineage>
</organism>
<protein>
    <submittedName>
        <fullName evidence="2">Uncharacterized protein</fullName>
    </submittedName>
</protein>